<evidence type="ECO:0000313" key="1">
    <source>
        <dbReference type="Proteomes" id="UP000095283"/>
    </source>
</evidence>
<protein>
    <submittedName>
        <fullName evidence="2">Zf-RVT domain-containing protein</fullName>
    </submittedName>
</protein>
<keyword evidence="1" id="KW-1185">Reference proteome</keyword>
<sequence length="110" mass="12972">MIELRKLLVRSIRIPHYSVYFYPNTTPIYLQQWSTVIQVLQKWRIPTIKESFDIEMRINWILWICDGIDVRNINSSAGTTTVGHDCLGCIDDTEYTQKYLDLSVEMARKT</sequence>
<dbReference type="AlphaFoldDB" id="A0A1I7WA85"/>
<accession>A0A1I7WA85</accession>
<proteinExistence type="predicted"/>
<dbReference type="Proteomes" id="UP000095283">
    <property type="component" value="Unplaced"/>
</dbReference>
<evidence type="ECO:0000313" key="2">
    <source>
        <dbReference type="WBParaSite" id="Hba_01591"/>
    </source>
</evidence>
<dbReference type="WBParaSite" id="Hba_01591">
    <property type="protein sequence ID" value="Hba_01591"/>
    <property type="gene ID" value="Hba_01591"/>
</dbReference>
<reference evidence="2" key="1">
    <citation type="submission" date="2016-11" db="UniProtKB">
        <authorList>
            <consortium name="WormBaseParasite"/>
        </authorList>
    </citation>
    <scope>IDENTIFICATION</scope>
</reference>
<name>A0A1I7WA85_HETBA</name>
<organism evidence="1 2">
    <name type="scientific">Heterorhabditis bacteriophora</name>
    <name type="common">Entomopathogenic nematode worm</name>
    <dbReference type="NCBI Taxonomy" id="37862"/>
    <lineage>
        <taxon>Eukaryota</taxon>
        <taxon>Metazoa</taxon>
        <taxon>Ecdysozoa</taxon>
        <taxon>Nematoda</taxon>
        <taxon>Chromadorea</taxon>
        <taxon>Rhabditida</taxon>
        <taxon>Rhabditina</taxon>
        <taxon>Rhabditomorpha</taxon>
        <taxon>Strongyloidea</taxon>
        <taxon>Heterorhabditidae</taxon>
        <taxon>Heterorhabditis</taxon>
    </lineage>
</organism>